<evidence type="ECO:0000313" key="20">
    <source>
        <dbReference type="EMBL" id="WMV26457.1"/>
    </source>
</evidence>
<keyword evidence="17" id="KW-0472">Membrane</keyword>
<evidence type="ECO:0000256" key="2">
    <source>
        <dbReference type="ARBA" id="ARBA00002569"/>
    </source>
</evidence>
<evidence type="ECO:0000256" key="8">
    <source>
        <dbReference type="ARBA" id="ARBA00022525"/>
    </source>
</evidence>
<evidence type="ECO:0000256" key="6">
    <source>
        <dbReference type="ARBA" id="ARBA00012297"/>
    </source>
</evidence>
<dbReference type="GO" id="GO:0048046">
    <property type="term" value="C:apoplast"/>
    <property type="evidence" value="ECO:0007669"/>
    <property type="project" value="UniProtKB-SubCell"/>
</dbReference>
<evidence type="ECO:0000256" key="1">
    <source>
        <dbReference type="ARBA" id="ARBA00000349"/>
    </source>
</evidence>
<dbReference type="Pfam" id="PF00394">
    <property type="entry name" value="Cu-oxidase"/>
    <property type="match status" value="1"/>
</dbReference>
<keyword evidence="10 16" id="KW-0689">Ribosomal protein</keyword>
<comment type="similarity">
    <text evidence="5">Belongs to the multicopper oxidase family.</text>
</comment>
<dbReference type="Pfam" id="PF00410">
    <property type="entry name" value="Ribosomal_S8"/>
    <property type="match status" value="1"/>
</dbReference>
<dbReference type="FunFam" id="3.30.1490.10:FF:000002">
    <property type="entry name" value="40S ribosomal protein S15a"/>
    <property type="match status" value="1"/>
</dbReference>
<organism evidence="20 21">
    <name type="scientific">Solanum verrucosum</name>
    <dbReference type="NCBI Taxonomy" id="315347"/>
    <lineage>
        <taxon>Eukaryota</taxon>
        <taxon>Viridiplantae</taxon>
        <taxon>Streptophyta</taxon>
        <taxon>Embryophyta</taxon>
        <taxon>Tracheophyta</taxon>
        <taxon>Spermatophyta</taxon>
        <taxon>Magnoliopsida</taxon>
        <taxon>eudicotyledons</taxon>
        <taxon>Gunneridae</taxon>
        <taxon>Pentapetalae</taxon>
        <taxon>asterids</taxon>
        <taxon>lamiids</taxon>
        <taxon>Solanales</taxon>
        <taxon>Solanaceae</taxon>
        <taxon>Solanoideae</taxon>
        <taxon>Solaneae</taxon>
        <taxon>Solanum</taxon>
    </lineage>
</organism>
<comment type="subcellular location">
    <subcellularLocation>
        <location evidence="3">Secreted</location>
        <location evidence="3">Extracellular space</location>
        <location evidence="3">Apoplast</location>
    </subcellularLocation>
</comment>
<keyword evidence="7" id="KW-0052">Apoplast</keyword>
<evidence type="ECO:0000256" key="10">
    <source>
        <dbReference type="ARBA" id="ARBA00022980"/>
    </source>
</evidence>
<evidence type="ECO:0000259" key="19">
    <source>
        <dbReference type="Pfam" id="PF07732"/>
    </source>
</evidence>
<dbReference type="GO" id="GO:1990904">
    <property type="term" value="C:ribonucleoprotein complex"/>
    <property type="evidence" value="ECO:0007669"/>
    <property type="project" value="UniProtKB-KW"/>
</dbReference>
<evidence type="ECO:0000259" key="18">
    <source>
        <dbReference type="Pfam" id="PF00394"/>
    </source>
</evidence>
<dbReference type="InterPro" id="IPR000630">
    <property type="entry name" value="Ribosomal_uS8"/>
</dbReference>
<dbReference type="AlphaFoldDB" id="A0AAF0QM79"/>
<comment type="catalytic activity">
    <reaction evidence="1">
        <text>4 hydroquinone + O2 = 4 benzosemiquinone + 2 H2O</text>
        <dbReference type="Rhea" id="RHEA:11276"/>
        <dbReference type="ChEBI" id="CHEBI:15377"/>
        <dbReference type="ChEBI" id="CHEBI:15379"/>
        <dbReference type="ChEBI" id="CHEBI:17594"/>
        <dbReference type="ChEBI" id="CHEBI:17977"/>
        <dbReference type="EC" id="1.10.3.2"/>
    </reaction>
</comment>
<evidence type="ECO:0000256" key="14">
    <source>
        <dbReference type="ARBA" id="ARBA00023274"/>
    </source>
</evidence>
<evidence type="ECO:0000256" key="13">
    <source>
        <dbReference type="ARBA" id="ARBA00023185"/>
    </source>
</evidence>
<dbReference type="EC" id="1.10.3.2" evidence="6"/>
<comment type="function">
    <text evidence="2">One of the primary rRNA binding proteins, it binds directly to 16S rRNA central domain where it helps coordinate assembly of the platform of the 30S subunit.</text>
</comment>
<dbReference type="InterPro" id="IPR011707">
    <property type="entry name" value="Cu-oxidase-like_N"/>
</dbReference>
<evidence type="ECO:0000256" key="16">
    <source>
        <dbReference type="RuleBase" id="RU003660"/>
    </source>
</evidence>
<dbReference type="PANTHER" id="PTHR11709:SF407">
    <property type="entry name" value="LACCASE-14-LIKE"/>
    <property type="match status" value="1"/>
</dbReference>
<evidence type="ECO:0000256" key="11">
    <source>
        <dbReference type="ARBA" id="ARBA00023002"/>
    </source>
</evidence>
<dbReference type="InterPro" id="IPR008972">
    <property type="entry name" value="Cupredoxin"/>
</dbReference>
<feature type="domain" description="Plastocyanin-like" evidence="19">
    <location>
        <begin position="127"/>
        <end position="233"/>
    </location>
</feature>
<keyword evidence="9" id="KW-0677">Repeat</keyword>
<keyword evidence="14 16" id="KW-0687">Ribonucleoprotein</keyword>
<proteinExistence type="inferred from homology"/>
<dbReference type="Gene3D" id="3.30.1370.30">
    <property type="match status" value="1"/>
</dbReference>
<sequence>MLSEEGKDVKKRVADMQQSIVSGMQIDGYIGEFEYVDDHRSGKIVVELNGRLNKCGVISPCFDVGVKEIKGWTARLLPSRQFGYIVLTTSAGIMDHEEARRKNVGGKVLVQYTASTQNNTNIHFVIEETSFDRLCQSKKILTVNGRFPGPTIYARAGETLALDVENRGKDNVTMFWRVGRHVKFDQVEWLVEAGSTVRKNITISDDDEGTLWWHAMNIWQRATVHGAFIVHPKPGKPDDHANIPIILGEWWKKDVKEVFLEYIDSGSDTKSDAFTVNGQPGDFYPCSNNGTFRIVVDTGKRYLLKIVNAAIHKKLYFGIASHNLTVIARDGSPIIEPFTTNYVELTRQHSIDCIFEANQHPDYYYMVVVKNISETYDTNKITTAIIEYQGNYIPSSPPLLPNFSSNYDKSSSRSYLYVIMTFVILGLFFCTTFVVWYRLTNRAHRSAMVTPM</sequence>
<dbReference type="Gene3D" id="2.60.40.420">
    <property type="entry name" value="Cupredoxins - blue copper proteins"/>
    <property type="match status" value="2"/>
</dbReference>
<evidence type="ECO:0000256" key="12">
    <source>
        <dbReference type="ARBA" id="ARBA00023008"/>
    </source>
</evidence>
<dbReference type="Pfam" id="PF07732">
    <property type="entry name" value="Cu-oxidase_3"/>
    <property type="match status" value="1"/>
</dbReference>
<dbReference type="InterPro" id="IPR001117">
    <property type="entry name" value="Cu-oxidase_2nd"/>
</dbReference>
<dbReference type="GO" id="GO:0006412">
    <property type="term" value="P:translation"/>
    <property type="evidence" value="ECO:0007669"/>
    <property type="project" value="InterPro"/>
</dbReference>
<evidence type="ECO:0000313" key="21">
    <source>
        <dbReference type="Proteomes" id="UP001234989"/>
    </source>
</evidence>
<evidence type="ECO:0000256" key="9">
    <source>
        <dbReference type="ARBA" id="ARBA00022737"/>
    </source>
</evidence>
<keyword evidence="12" id="KW-0186">Copper</keyword>
<comment type="similarity">
    <text evidence="4 16">Belongs to the universal ribosomal protein uS8 family.</text>
</comment>
<dbReference type="EMBL" id="CP133615">
    <property type="protein sequence ID" value="WMV26457.1"/>
    <property type="molecule type" value="Genomic_DNA"/>
</dbReference>
<evidence type="ECO:0000256" key="15">
    <source>
        <dbReference type="ARBA" id="ARBA00035153"/>
    </source>
</evidence>
<protein>
    <recommendedName>
        <fullName evidence="15">Small ribosomal subunit protein uS8c</fullName>
        <ecNumber evidence="6">1.10.3.2</ecNumber>
    </recommendedName>
</protein>
<dbReference type="GO" id="GO:0005507">
    <property type="term" value="F:copper ion binding"/>
    <property type="evidence" value="ECO:0007669"/>
    <property type="project" value="InterPro"/>
</dbReference>
<dbReference type="SUPFAM" id="SSF56047">
    <property type="entry name" value="Ribosomal protein S8"/>
    <property type="match status" value="1"/>
</dbReference>
<feature type="transmembrane region" description="Helical" evidence="17">
    <location>
        <begin position="415"/>
        <end position="437"/>
    </location>
</feature>
<dbReference type="GO" id="GO:0003735">
    <property type="term" value="F:structural constituent of ribosome"/>
    <property type="evidence" value="ECO:0007669"/>
    <property type="project" value="InterPro"/>
</dbReference>
<reference evidence="20" key="1">
    <citation type="submission" date="2023-08" db="EMBL/GenBank/DDBJ databases">
        <title>A de novo genome assembly of Solanum verrucosum Schlechtendal, a Mexican diploid species geographically isolated from the other diploid A-genome species in potato relatives.</title>
        <authorList>
            <person name="Hosaka K."/>
        </authorList>
    </citation>
    <scope>NUCLEOTIDE SEQUENCE</scope>
    <source>
        <tissue evidence="20">Young leaves</tissue>
    </source>
</reference>
<evidence type="ECO:0000256" key="17">
    <source>
        <dbReference type="SAM" id="Phobius"/>
    </source>
</evidence>
<dbReference type="InterPro" id="IPR035987">
    <property type="entry name" value="Ribosomal_uS8_sf"/>
</dbReference>
<dbReference type="GO" id="GO:0052716">
    <property type="term" value="F:hydroquinone:oxygen oxidoreductase activity"/>
    <property type="evidence" value="ECO:0007669"/>
    <property type="project" value="UniProtKB-EC"/>
</dbReference>
<keyword evidence="13" id="KW-0439">Lignin degradation</keyword>
<dbReference type="GO" id="GO:0005840">
    <property type="term" value="C:ribosome"/>
    <property type="evidence" value="ECO:0007669"/>
    <property type="project" value="UniProtKB-KW"/>
</dbReference>
<dbReference type="GO" id="GO:0046274">
    <property type="term" value="P:lignin catabolic process"/>
    <property type="evidence" value="ECO:0007669"/>
    <property type="project" value="UniProtKB-KW"/>
</dbReference>
<dbReference type="PROSITE" id="PS00053">
    <property type="entry name" value="RIBOSOMAL_S8"/>
    <property type="match status" value="1"/>
</dbReference>
<gene>
    <name evidence="20" type="ORF">MTR67_019842</name>
</gene>
<accession>A0AAF0QM79</accession>
<dbReference type="InterPro" id="IPR047863">
    <property type="entry name" value="Ribosomal_uS8_CS"/>
</dbReference>
<dbReference type="PANTHER" id="PTHR11709">
    <property type="entry name" value="MULTI-COPPER OXIDASE"/>
    <property type="match status" value="1"/>
</dbReference>
<keyword evidence="21" id="KW-1185">Reference proteome</keyword>
<dbReference type="Gene3D" id="3.30.1490.10">
    <property type="match status" value="1"/>
</dbReference>
<keyword evidence="8" id="KW-0964">Secreted</keyword>
<evidence type="ECO:0000256" key="4">
    <source>
        <dbReference type="ARBA" id="ARBA00006471"/>
    </source>
</evidence>
<name>A0AAF0QM79_SOLVR</name>
<dbReference type="SUPFAM" id="SSF49503">
    <property type="entry name" value="Cupredoxins"/>
    <property type="match status" value="2"/>
</dbReference>
<feature type="domain" description="Plastocyanin-like" evidence="18">
    <location>
        <begin position="243"/>
        <end position="391"/>
    </location>
</feature>
<keyword evidence="17" id="KW-0812">Transmembrane</keyword>
<dbReference type="InterPro" id="IPR034285">
    <property type="entry name" value="CuRO_2_LCC"/>
</dbReference>
<dbReference type="CDD" id="cd13875">
    <property type="entry name" value="CuRO_2_LCC_plant"/>
    <property type="match status" value="1"/>
</dbReference>
<dbReference type="Proteomes" id="UP001234989">
    <property type="component" value="Chromosome 4"/>
</dbReference>
<evidence type="ECO:0000256" key="5">
    <source>
        <dbReference type="ARBA" id="ARBA00010609"/>
    </source>
</evidence>
<dbReference type="InterPro" id="IPR045087">
    <property type="entry name" value="Cu-oxidase_fam"/>
</dbReference>
<evidence type="ECO:0000256" key="3">
    <source>
        <dbReference type="ARBA" id="ARBA00004271"/>
    </source>
</evidence>
<keyword evidence="11" id="KW-0560">Oxidoreductase</keyword>
<keyword evidence="17" id="KW-1133">Transmembrane helix</keyword>
<evidence type="ECO:0000256" key="7">
    <source>
        <dbReference type="ARBA" id="ARBA00022523"/>
    </source>
</evidence>